<dbReference type="Proteomes" id="UP000218615">
    <property type="component" value="Unassembled WGS sequence"/>
</dbReference>
<gene>
    <name evidence="1" type="ORF">MNV_1010015</name>
</gene>
<protein>
    <submittedName>
        <fullName evidence="1">Uncharacterized protein</fullName>
    </submittedName>
</protein>
<evidence type="ECO:0000313" key="2">
    <source>
        <dbReference type="Proteomes" id="UP000218615"/>
    </source>
</evidence>
<accession>A0A284VI69</accession>
<dbReference type="AlphaFoldDB" id="A0A284VI69"/>
<evidence type="ECO:0000313" key="1">
    <source>
        <dbReference type="EMBL" id="SNQ58958.1"/>
    </source>
</evidence>
<proteinExistence type="predicted"/>
<reference evidence="2" key="1">
    <citation type="submission" date="2017-06" db="EMBL/GenBank/DDBJ databases">
        <authorList>
            <person name="Cremers G."/>
        </authorList>
    </citation>
    <scope>NUCLEOTIDE SEQUENCE [LARGE SCALE GENOMIC DNA]</scope>
</reference>
<keyword evidence="2" id="KW-1185">Reference proteome</keyword>
<organism evidence="1 2">
    <name type="scientific">Candidatus Methanoperedens nitratireducens</name>
    <dbReference type="NCBI Taxonomy" id="1392998"/>
    <lineage>
        <taxon>Archaea</taxon>
        <taxon>Methanobacteriati</taxon>
        <taxon>Methanobacteriota</taxon>
        <taxon>Stenosarchaea group</taxon>
        <taxon>Methanomicrobia</taxon>
        <taxon>Methanosarcinales</taxon>
        <taxon>ANME-2 cluster</taxon>
        <taxon>Candidatus Methanoperedentaceae</taxon>
        <taxon>Candidatus Methanoperedens</taxon>
    </lineage>
</organism>
<dbReference type="EMBL" id="FZMP01000004">
    <property type="protein sequence ID" value="SNQ58958.1"/>
    <property type="molecule type" value="Genomic_DNA"/>
</dbReference>
<sequence>MRILCAQIKPGVKTKRHSHSDHVVYVLSNHKSKTAKGKSNLREEELPFLYFSPEF</sequence>
<name>A0A284VI69_9EURY</name>